<dbReference type="PROSITE" id="PS50157">
    <property type="entry name" value="ZINC_FINGER_C2H2_2"/>
    <property type="match status" value="9"/>
</dbReference>
<dbReference type="InterPro" id="IPR012934">
    <property type="entry name" value="Znf_AD"/>
</dbReference>
<feature type="domain" description="ZAD" evidence="11">
    <location>
        <begin position="6"/>
        <end position="77"/>
    </location>
</feature>
<reference evidence="12 13" key="1">
    <citation type="journal article" date="2015" name="Nat. Commun.">
        <title>Outbred genome sequencing and CRISPR/Cas9 gene editing in butterflies.</title>
        <authorList>
            <person name="Li X."/>
            <person name="Fan D."/>
            <person name="Zhang W."/>
            <person name="Liu G."/>
            <person name="Zhang L."/>
            <person name="Zhao L."/>
            <person name="Fang X."/>
            <person name="Chen L."/>
            <person name="Dong Y."/>
            <person name="Chen Y."/>
            <person name="Ding Y."/>
            <person name="Zhao R."/>
            <person name="Feng M."/>
            <person name="Zhu Y."/>
            <person name="Feng Y."/>
            <person name="Jiang X."/>
            <person name="Zhu D."/>
            <person name="Xiang H."/>
            <person name="Feng X."/>
            <person name="Li S."/>
            <person name="Wang J."/>
            <person name="Zhang G."/>
            <person name="Kronforst M.R."/>
            <person name="Wang W."/>
        </authorList>
    </citation>
    <scope>NUCLEOTIDE SEQUENCE [LARGE SCALE GENOMIC DNA]</scope>
    <source>
        <strain evidence="12">Ya'a_city_454_Px</strain>
        <tissue evidence="12">Whole body</tissue>
    </source>
</reference>
<dbReference type="STRING" id="66420.A0A194Q4H9"/>
<organism evidence="12 13">
    <name type="scientific">Papilio xuthus</name>
    <name type="common">Asian swallowtail butterfly</name>
    <dbReference type="NCBI Taxonomy" id="66420"/>
    <lineage>
        <taxon>Eukaryota</taxon>
        <taxon>Metazoa</taxon>
        <taxon>Ecdysozoa</taxon>
        <taxon>Arthropoda</taxon>
        <taxon>Hexapoda</taxon>
        <taxon>Insecta</taxon>
        <taxon>Pterygota</taxon>
        <taxon>Neoptera</taxon>
        <taxon>Endopterygota</taxon>
        <taxon>Lepidoptera</taxon>
        <taxon>Glossata</taxon>
        <taxon>Ditrysia</taxon>
        <taxon>Papilionoidea</taxon>
        <taxon>Papilionidae</taxon>
        <taxon>Papilioninae</taxon>
        <taxon>Papilio</taxon>
    </lineage>
</organism>
<evidence type="ECO:0000256" key="8">
    <source>
        <dbReference type="PROSITE-ProRule" id="PRU00042"/>
    </source>
</evidence>
<keyword evidence="3" id="KW-0677">Repeat</keyword>
<feature type="domain" description="C2H2-type" evidence="10">
    <location>
        <begin position="215"/>
        <end position="242"/>
    </location>
</feature>
<dbReference type="FunFam" id="3.30.160.60:FF:002282">
    <property type="entry name" value="Wu:fb97d07 protein"/>
    <property type="match status" value="1"/>
</dbReference>
<protein>
    <submittedName>
        <fullName evidence="12">Zinc finger protein 567</fullName>
    </submittedName>
</protein>
<dbReference type="SMART" id="SM00355">
    <property type="entry name" value="ZnF_C2H2"/>
    <property type="match status" value="9"/>
</dbReference>
<feature type="binding site" evidence="9">
    <location>
        <position position="8"/>
    </location>
    <ligand>
        <name>Zn(2+)</name>
        <dbReference type="ChEBI" id="CHEBI:29105"/>
    </ligand>
</feature>
<evidence type="ECO:0000256" key="6">
    <source>
        <dbReference type="ARBA" id="ARBA00023125"/>
    </source>
</evidence>
<keyword evidence="13" id="KW-1185">Reference proteome</keyword>
<feature type="domain" description="C2H2-type" evidence="10">
    <location>
        <begin position="243"/>
        <end position="270"/>
    </location>
</feature>
<dbReference type="SUPFAM" id="SSF57667">
    <property type="entry name" value="beta-beta-alpha zinc fingers"/>
    <property type="match status" value="5"/>
</dbReference>
<dbReference type="PROSITE" id="PS51915">
    <property type="entry name" value="ZAD"/>
    <property type="match status" value="1"/>
</dbReference>
<evidence type="ECO:0000313" key="13">
    <source>
        <dbReference type="Proteomes" id="UP000053268"/>
    </source>
</evidence>
<dbReference type="AlphaFoldDB" id="A0A194Q4H9"/>
<evidence type="ECO:0000256" key="2">
    <source>
        <dbReference type="ARBA" id="ARBA00022723"/>
    </source>
</evidence>
<evidence type="ECO:0000259" key="11">
    <source>
        <dbReference type="PROSITE" id="PS51915"/>
    </source>
</evidence>
<feature type="domain" description="C2H2-type" evidence="10">
    <location>
        <begin position="386"/>
        <end position="413"/>
    </location>
</feature>
<dbReference type="GO" id="GO:0005634">
    <property type="term" value="C:nucleus"/>
    <property type="evidence" value="ECO:0007669"/>
    <property type="project" value="UniProtKB-SubCell"/>
</dbReference>
<feature type="domain" description="C2H2-type" evidence="10">
    <location>
        <begin position="186"/>
        <end position="213"/>
    </location>
</feature>
<dbReference type="InterPro" id="IPR036236">
    <property type="entry name" value="Znf_C2H2_sf"/>
</dbReference>
<name>A0A194Q4H9_PAPXU</name>
<dbReference type="FunFam" id="3.30.160.60:FF:000264">
    <property type="entry name" value="Zinc finger protein 236"/>
    <property type="match status" value="1"/>
</dbReference>
<evidence type="ECO:0000256" key="4">
    <source>
        <dbReference type="ARBA" id="ARBA00022771"/>
    </source>
</evidence>
<keyword evidence="5 9" id="KW-0862">Zinc</keyword>
<feature type="domain" description="C2H2-type" evidence="10">
    <location>
        <begin position="271"/>
        <end position="298"/>
    </location>
</feature>
<dbReference type="GO" id="GO:0003677">
    <property type="term" value="F:DNA binding"/>
    <property type="evidence" value="ECO:0007669"/>
    <property type="project" value="UniProtKB-KW"/>
</dbReference>
<dbReference type="Pfam" id="PF07776">
    <property type="entry name" value="zf-AD"/>
    <property type="match status" value="1"/>
</dbReference>
<evidence type="ECO:0000259" key="10">
    <source>
        <dbReference type="PROSITE" id="PS50157"/>
    </source>
</evidence>
<proteinExistence type="predicted"/>
<comment type="subcellular location">
    <subcellularLocation>
        <location evidence="1">Nucleus</location>
    </subcellularLocation>
</comment>
<dbReference type="Pfam" id="PF00096">
    <property type="entry name" value="zf-C2H2"/>
    <property type="match status" value="7"/>
</dbReference>
<feature type="domain" description="C2H2-type" evidence="10">
    <location>
        <begin position="358"/>
        <end position="385"/>
    </location>
</feature>
<dbReference type="PROSITE" id="PS00028">
    <property type="entry name" value="ZINC_FINGER_C2H2_1"/>
    <property type="match status" value="8"/>
</dbReference>
<accession>A0A194Q4H9</accession>
<dbReference type="Gene3D" id="3.40.1800.20">
    <property type="match status" value="1"/>
</dbReference>
<feature type="domain" description="C2H2-type" evidence="10">
    <location>
        <begin position="414"/>
        <end position="436"/>
    </location>
</feature>
<dbReference type="SUPFAM" id="SSF57716">
    <property type="entry name" value="Glucocorticoid receptor-like (DNA-binding domain)"/>
    <property type="match status" value="1"/>
</dbReference>
<dbReference type="Gene3D" id="3.30.160.60">
    <property type="entry name" value="Classic Zinc Finger"/>
    <property type="match status" value="6"/>
</dbReference>
<dbReference type="FunFam" id="3.30.160.60:FF:000045">
    <property type="entry name" value="ZFP69 zinc finger protein B"/>
    <property type="match status" value="1"/>
</dbReference>
<dbReference type="EMBL" id="KQ459465">
    <property type="protein sequence ID" value="KPJ00254.1"/>
    <property type="molecule type" value="Genomic_DNA"/>
</dbReference>
<keyword evidence="2 9" id="KW-0479">Metal-binding</keyword>
<dbReference type="SMART" id="SM00868">
    <property type="entry name" value="zf-AD"/>
    <property type="match status" value="1"/>
</dbReference>
<gene>
    <name evidence="12" type="ORF">RR46_02642</name>
</gene>
<keyword evidence="7" id="KW-0539">Nucleus</keyword>
<dbReference type="GO" id="GO:0008270">
    <property type="term" value="F:zinc ion binding"/>
    <property type="evidence" value="ECO:0007669"/>
    <property type="project" value="UniProtKB-UniRule"/>
</dbReference>
<evidence type="ECO:0000256" key="9">
    <source>
        <dbReference type="PROSITE-ProRule" id="PRU01263"/>
    </source>
</evidence>
<feature type="binding site" evidence="9">
    <location>
        <position position="50"/>
    </location>
    <ligand>
        <name>Zn(2+)</name>
        <dbReference type="ChEBI" id="CHEBI:29105"/>
    </ligand>
</feature>
<feature type="domain" description="C2H2-type" evidence="10">
    <location>
        <begin position="301"/>
        <end position="328"/>
    </location>
</feature>
<feature type="domain" description="C2H2-type" evidence="10">
    <location>
        <begin position="330"/>
        <end position="357"/>
    </location>
</feature>
<keyword evidence="6" id="KW-0238">DNA-binding</keyword>
<dbReference type="Proteomes" id="UP000053268">
    <property type="component" value="Unassembled WGS sequence"/>
</dbReference>
<feature type="binding site" evidence="9">
    <location>
        <position position="11"/>
    </location>
    <ligand>
        <name>Zn(2+)</name>
        <dbReference type="ChEBI" id="CHEBI:29105"/>
    </ligand>
</feature>
<dbReference type="PANTHER" id="PTHR23234">
    <property type="entry name" value="ZNF44 PROTEIN"/>
    <property type="match status" value="1"/>
</dbReference>
<dbReference type="InterPro" id="IPR050758">
    <property type="entry name" value="Znf_C2H2-type"/>
</dbReference>
<dbReference type="InterPro" id="IPR013087">
    <property type="entry name" value="Znf_C2H2_type"/>
</dbReference>
<evidence type="ECO:0000256" key="3">
    <source>
        <dbReference type="ARBA" id="ARBA00022737"/>
    </source>
</evidence>
<evidence type="ECO:0000256" key="1">
    <source>
        <dbReference type="ARBA" id="ARBA00004123"/>
    </source>
</evidence>
<feature type="binding site" evidence="9">
    <location>
        <position position="53"/>
    </location>
    <ligand>
        <name>Zn(2+)</name>
        <dbReference type="ChEBI" id="CHEBI:29105"/>
    </ligand>
</feature>
<evidence type="ECO:0000313" key="12">
    <source>
        <dbReference type="EMBL" id="KPJ00254.1"/>
    </source>
</evidence>
<evidence type="ECO:0000256" key="5">
    <source>
        <dbReference type="ARBA" id="ARBA00022833"/>
    </source>
</evidence>
<evidence type="ECO:0000256" key="7">
    <source>
        <dbReference type="ARBA" id="ARBA00023242"/>
    </source>
</evidence>
<keyword evidence="4 8" id="KW-0863">Zinc-finger</keyword>
<dbReference type="PANTHER" id="PTHR23234:SF10">
    <property type="entry name" value="RIKEN CDNA 6720489N17 GENE-RELATED"/>
    <property type="match status" value="1"/>
</dbReference>
<sequence>MTYLDKICRACLNVKESFKYVLFDNVSPELYSFCTSVEVYQNENLPKTICDSCYDILTKFFNFKQTCIKSQNTLLECKNNVKTENVTDLCDVDIGIQENDDHDYESGFEPEAIKMEQNVDKLIDGNDYNDIRTDNAITDNDSSSCNRKKKKKGSKKLQEMSSKHLIENSVSKINLTCKGKRRKLILICKICKRSYSLPERYEAHKLEHEGKKVTIRCPVCDKIFVTWSGLFRHKARHTHLERFKCRTCGKEFKTRNTLRMHRDTHKERKFCICDVCGKNFLSLSSLKNHLEIHNESREKKYECGECGKKFYANPNLRSHISKHHRERKKFICQICSFPFTDKYCLIKHLRLHEGLKLFKCDICEKSYARKIALIEHKRVHSGERPFTCTDCPKSFPTKQRLNEHYRTHTGEKPHKCVVCNQSFSQRGTMKRHMKVHDKLPTTHI</sequence>